<protein>
    <recommendedName>
        <fullName evidence="18">Bifunctional protein GlmU</fullName>
    </recommendedName>
    <domain>
        <recommendedName>
            <fullName evidence="18">UDP-N-acetylglucosamine pyrophosphorylase</fullName>
            <ecNumber evidence="18">2.7.7.23</ecNumber>
        </recommendedName>
        <alternativeName>
            <fullName evidence="18">N-acetylglucosamine-1-phosphate uridyltransferase</fullName>
        </alternativeName>
    </domain>
    <domain>
        <recommendedName>
            <fullName evidence="18">Glucosamine-1-phosphate N-acetyltransferase</fullName>
            <ecNumber evidence="18">2.3.1.157</ecNumber>
        </recommendedName>
    </domain>
</protein>
<dbReference type="InterPro" id="IPR001451">
    <property type="entry name" value="Hexapep"/>
</dbReference>
<feature type="binding site" evidence="18">
    <location>
        <position position="364"/>
    </location>
    <ligand>
        <name>UDP-N-acetyl-alpha-D-glucosamine</name>
        <dbReference type="ChEBI" id="CHEBI:57705"/>
    </ligand>
</feature>
<evidence type="ECO:0000256" key="3">
    <source>
        <dbReference type="ARBA" id="ARBA00007947"/>
    </source>
</evidence>
<dbReference type="Pfam" id="PF00132">
    <property type="entry name" value="Hexapep"/>
    <property type="match status" value="1"/>
</dbReference>
<evidence type="ECO:0000256" key="11">
    <source>
        <dbReference type="ARBA" id="ARBA00022984"/>
    </source>
</evidence>
<feature type="binding site" evidence="18">
    <location>
        <position position="225"/>
    </location>
    <ligand>
        <name>Mg(2+)</name>
        <dbReference type="ChEBI" id="CHEBI:18420"/>
    </ligand>
</feature>
<sequence length="454" mass="48654">MNIVILAAGMGKRMHSRLPKVLQPIAGRPMLDHVLETTRGFSEAPSVVVVGHCADEVKSRYDERDDLVFALQEPQLGTGHALMTAVPHLCAGDPHTLVCLGDVPLLSKKTIAAMREECGMNDLVLLTVKLDNPKGYGRIVRDEFGRVTSIVEEKDATAEEKLIREVNTGIMVLPTAKLEAWLSALTNTNAQGEYYLTDVIGLAAGEGSRIATVHPENVYEVEGVNSKRQLAQLERTWQRAQADALLDAGVTLIDPARIDIRGELLCSQDVEIDVNCVFEGRVVLESGVRIGANCIVKDAVIRAGTEVLPFCHIEGADIGAQSRVGPYSRLRPGATLAGRNHIGNFVEVKKSEIGSGSKVNHLTYIGDATVGERVNVGAGTITCNYDGVNKFRTVIGDDAFIGSGTELVAPVVIGNGATIGAGSTITRAAPEGKLTLARSRQTTIEGWHRPTKKA</sequence>
<gene>
    <name evidence="18 20" type="primary">glmU</name>
    <name evidence="20" type="ORF">H6A60_01165</name>
</gene>
<organism evidence="20 21">
    <name type="scientific">Sutterella massiliensis</name>
    <dbReference type="NCBI Taxonomy" id="1816689"/>
    <lineage>
        <taxon>Bacteria</taxon>
        <taxon>Pseudomonadati</taxon>
        <taxon>Pseudomonadota</taxon>
        <taxon>Betaproteobacteria</taxon>
        <taxon>Burkholderiales</taxon>
        <taxon>Sutterellaceae</taxon>
        <taxon>Sutterella</taxon>
    </lineage>
</organism>
<feature type="active site" description="Proton acceptor" evidence="18">
    <location>
        <position position="361"/>
    </location>
</feature>
<evidence type="ECO:0000256" key="12">
    <source>
        <dbReference type="ARBA" id="ARBA00023268"/>
    </source>
</evidence>
<dbReference type="PANTHER" id="PTHR43584">
    <property type="entry name" value="NUCLEOTIDYL TRANSFERASE"/>
    <property type="match status" value="1"/>
</dbReference>
<feature type="binding site" evidence="18">
    <location>
        <position position="152"/>
    </location>
    <ligand>
        <name>UDP-N-acetyl-alpha-D-glucosamine</name>
        <dbReference type="ChEBI" id="CHEBI:57705"/>
    </ligand>
</feature>
<keyword evidence="4 18" id="KW-0963">Cytoplasm</keyword>
<evidence type="ECO:0000256" key="6">
    <source>
        <dbReference type="ARBA" id="ARBA00022695"/>
    </source>
</evidence>
<comment type="subcellular location">
    <subcellularLocation>
        <location evidence="1 18">Cytoplasm</location>
    </subcellularLocation>
</comment>
<keyword evidence="13 18" id="KW-0012">Acyltransferase</keyword>
<evidence type="ECO:0000256" key="8">
    <source>
        <dbReference type="ARBA" id="ARBA00022737"/>
    </source>
</evidence>
<comment type="function">
    <text evidence="17 18">Catalyzes the last two sequential reactions in the de novo biosynthetic pathway for UDP-N-acetylglucosamine (UDP-GlcNAc). The C-terminal domain catalyzes the transfer of acetyl group from acetyl coenzyme A to glucosamine-1-phosphate (GlcN-1-P) to produce N-acetylglucosamine-1-phosphate (GlcNAc-1-P), which is converted into UDP-GlcNAc by the transfer of uridine 5-monophosphate (from uridine 5-triphosphate), a reaction catalyzed by the N-terminal domain.</text>
</comment>
<evidence type="ECO:0000256" key="17">
    <source>
        <dbReference type="ARBA" id="ARBA00049628"/>
    </source>
</evidence>
<evidence type="ECO:0000313" key="20">
    <source>
        <dbReference type="EMBL" id="MBM6703125.1"/>
    </source>
</evidence>
<evidence type="ECO:0000256" key="14">
    <source>
        <dbReference type="ARBA" id="ARBA00023316"/>
    </source>
</evidence>
<feature type="region of interest" description="Linker" evidence="18">
    <location>
        <begin position="228"/>
        <end position="248"/>
    </location>
</feature>
<feature type="binding site" evidence="18">
    <location>
        <position position="375"/>
    </location>
    <ligand>
        <name>UDP-N-acetyl-alpha-D-glucosamine</name>
        <dbReference type="ChEBI" id="CHEBI:57705"/>
    </ligand>
</feature>
<evidence type="ECO:0000256" key="13">
    <source>
        <dbReference type="ARBA" id="ARBA00023315"/>
    </source>
</evidence>
<evidence type="ECO:0000256" key="10">
    <source>
        <dbReference type="ARBA" id="ARBA00022960"/>
    </source>
</evidence>
<comment type="cofactor">
    <cofactor evidence="18">
        <name>Mg(2+)</name>
        <dbReference type="ChEBI" id="CHEBI:18420"/>
    </cofactor>
    <text evidence="18">Binds 1 Mg(2+) ion per subunit.</text>
</comment>
<dbReference type="InterPro" id="IPR005882">
    <property type="entry name" value="Bifunctional_GlmU"/>
</dbReference>
<feature type="binding site" evidence="18">
    <location>
        <position position="438"/>
    </location>
    <ligand>
        <name>acetyl-CoA</name>
        <dbReference type="ChEBI" id="CHEBI:57288"/>
    </ligand>
</feature>
<dbReference type="GO" id="GO:0019134">
    <property type="term" value="F:glucosamine-1-phosphate N-acetyltransferase activity"/>
    <property type="evidence" value="ECO:0007669"/>
    <property type="project" value="UniProtKB-EC"/>
</dbReference>
<name>A0ABS2DP60_9BURK</name>
<dbReference type="SUPFAM" id="SSF53448">
    <property type="entry name" value="Nucleotide-diphospho-sugar transferases"/>
    <property type="match status" value="1"/>
</dbReference>
<comment type="pathway">
    <text evidence="18">Nucleotide-sugar biosynthesis; UDP-N-acetyl-alpha-D-glucosamine biosynthesis; UDP-N-acetyl-alpha-D-glucosamine from N-acetyl-alpha-D-glucosamine 1-phosphate: step 1/1.</text>
</comment>
<evidence type="ECO:0000256" key="7">
    <source>
        <dbReference type="ARBA" id="ARBA00022723"/>
    </source>
</evidence>
<keyword evidence="7 18" id="KW-0479">Metal-binding</keyword>
<feature type="region of interest" description="N-acetyltransferase" evidence="18">
    <location>
        <begin position="249"/>
        <end position="454"/>
    </location>
</feature>
<evidence type="ECO:0000256" key="18">
    <source>
        <dbReference type="HAMAP-Rule" id="MF_01631"/>
    </source>
</evidence>
<feature type="binding site" evidence="18">
    <location>
        <begin position="384"/>
        <end position="385"/>
    </location>
    <ligand>
        <name>acetyl-CoA</name>
        <dbReference type="ChEBI" id="CHEBI:57288"/>
    </ligand>
</feature>
<reference evidence="20 21" key="1">
    <citation type="journal article" date="2021" name="Sci. Rep.">
        <title>The distribution of antibiotic resistance genes in chicken gut microbiota commensals.</title>
        <authorList>
            <person name="Juricova H."/>
            <person name="Matiasovicova J."/>
            <person name="Kubasova T."/>
            <person name="Cejkova D."/>
            <person name="Rychlik I."/>
        </authorList>
    </citation>
    <scope>NUCLEOTIDE SEQUENCE [LARGE SCALE GENOMIC DNA]</scope>
    <source>
        <strain evidence="20 21">An829</strain>
    </source>
</reference>
<keyword evidence="14 18" id="KW-0961">Cell wall biogenesis/degradation</keyword>
<keyword evidence="12 18" id="KW-0511">Multifunctional enzyme</keyword>
<keyword evidence="9 18" id="KW-0460">Magnesium</keyword>
<keyword evidence="11 18" id="KW-0573">Peptidoglycan synthesis</keyword>
<feature type="binding site" evidence="18">
    <location>
        <position position="225"/>
    </location>
    <ligand>
        <name>UDP-N-acetyl-alpha-D-glucosamine</name>
        <dbReference type="ChEBI" id="CHEBI:57705"/>
    </ligand>
</feature>
<feature type="binding site" evidence="18">
    <location>
        <position position="403"/>
    </location>
    <ligand>
        <name>acetyl-CoA</name>
        <dbReference type="ChEBI" id="CHEBI:57288"/>
    </ligand>
</feature>
<feature type="binding site" evidence="18">
    <location>
        <position position="72"/>
    </location>
    <ligand>
        <name>UDP-N-acetyl-alpha-D-glucosamine</name>
        <dbReference type="ChEBI" id="CHEBI:57705"/>
    </ligand>
</feature>
<keyword evidence="6 18" id="KW-0548">Nucleotidyltransferase</keyword>
<feature type="binding site" evidence="18">
    <location>
        <position position="167"/>
    </location>
    <ligand>
        <name>UDP-N-acetyl-alpha-D-glucosamine</name>
        <dbReference type="ChEBI" id="CHEBI:57705"/>
    </ligand>
</feature>
<feature type="region of interest" description="Pyrophosphorylase" evidence="18">
    <location>
        <begin position="1"/>
        <end position="227"/>
    </location>
</feature>
<feature type="binding site" evidence="18">
    <location>
        <position position="421"/>
    </location>
    <ligand>
        <name>acetyl-CoA</name>
        <dbReference type="ChEBI" id="CHEBI:57288"/>
    </ligand>
</feature>
<evidence type="ECO:0000256" key="9">
    <source>
        <dbReference type="ARBA" id="ARBA00022842"/>
    </source>
</evidence>
<dbReference type="Proteomes" id="UP000715095">
    <property type="component" value="Unassembled WGS sequence"/>
</dbReference>
<comment type="pathway">
    <text evidence="18">Nucleotide-sugar biosynthesis; UDP-N-acetyl-alpha-D-glucosamine biosynthesis; N-acetyl-alpha-D-glucosamine 1-phosphate from alpha-D-glucosamine 6-phosphate (route II): step 2/2.</text>
</comment>
<dbReference type="InterPro" id="IPR029044">
    <property type="entry name" value="Nucleotide-diphossugar_trans"/>
</dbReference>
<dbReference type="InterPro" id="IPR050065">
    <property type="entry name" value="GlmU-like"/>
</dbReference>
<dbReference type="CDD" id="cd02540">
    <property type="entry name" value="GT2_GlmU_N_bac"/>
    <property type="match status" value="1"/>
</dbReference>
<keyword evidence="8 18" id="KW-0677">Repeat</keyword>
<keyword evidence="5 18" id="KW-0808">Transferase</keyword>
<dbReference type="InterPro" id="IPR011004">
    <property type="entry name" value="Trimer_LpxA-like_sf"/>
</dbReference>
<feature type="binding site" evidence="18">
    <location>
        <begin position="6"/>
        <end position="9"/>
    </location>
    <ligand>
        <name>UDP-N-acetyl-alpha-D-glucosamine</name>
        <dbReference type="ChEBI" id="CHEBI:57705"/>
    </ligand>
</feature>
<dbReference type="EC" id="2.3.1.157" evidence="18"/>
<feature type="domain" description="MobA-like NTP transferase" evidence="19">
    <location>
        <begin position="4"/>
        <end position="123"/>
    </location>
</feature>
<comment type="subunit">
    <text evidence="18">Homotrimer.</text>
</comment>
<feature type="binding site" evidence="18">
    <location>
        <position position="20"/>
    </location>
    <ligand>
        <name>UDP-N-acetyl-alpha-D-glucosamine</name>
        <dbReference type="ChEBI" id="CHEBI:57705"/>
    </ligand>
</feature>
<accession>A0ABS2DP60</accession>
<dbReference type="InterPro" id="IPR038009">
    <property type="entry name" value="GlmU_C_LbH"/>
</dbReference>
<evidence type="ECO:0000256" key="2">
    <source>
        <dbReference type="ARBA" id="ARBA00007707"/>
    </source>
</evidence>
<feature type="binding site" evidence="18">
    <location>
        <begin position="77"/>
        <end position="78"/>
    </location>
    <ligand>
        <name>UDP-N-acetyl-alpha-D-glucosamine</name>
        <dbReference type="ChEBI" id="CHEBI:57705"/>
    </ligand>
</feature>
<dbReference type="Gene3D" id="2.160.10.10">
    <property type="entry name" value="Hexapeptide repeat proteins"/>
    <property type="match status" value="1"/>
</dbReference>
<dbReference type="PANTHER" id="PTHR43584:SF3">
    <property type="entry name" value="BIFUNCTIONAL PROTEIN GLMU"/>
    <property type="match status" value="1"/>
</dbReference>
<dbReference type="SUPFAM" id="SSF51161">
    <property type="entry name" value="Trimeric LpxA-like enzymes"/>
    <property type="match status" value="1"/>
</dbReference>
<proteinExistence type="inferred from homology"/>
<comment type="caution">
    <text evidence="20">The sequence shown here is derived from an EMBL/GenBank/DDBJ whole genome shotgun (WGS) entry which is preliminary data.</text>
</comment>
<feature type="binding site" evidence="18">
    <location>
        <position position="102"/>
    </location>
    <ligand>
        <name>Mg(2+)</name>
        <dbReference type="ChEBI" id="CHEBI:18420"/>
    </ligand>
</feature>
<feature type="binding site" evidence="18">
    <location>
        <position position="378"/>
    </location>
    <ligand>
        <name>acetyl-CoA</name>
        <dbReference type="ChEBI" id="CHEBI:57288"/>
    </ligand>
</feature>
<comment type="similarity">
    <text evidence="3 18">In the N-terminal section; belongs to the N-acetylglucosamine-1-phosphate uridyltransferase family.</text>
</comment>
<comment type="catalytic activity">
    <reaction evidence="16 18">
        <text>N-acetyl-alpha-D-glucosamine 1-phosphate + UTP + H(+) = UDP-N-acetyl-alpha-D-glucosamine + diphosphate</text>
        <dbReference type="Rhea" id="RHEA:13509"/>
        <dbReference type="ChEBI" id="CHEBI:15378"/>
        <dbReference type="ChEBI" id="CHEBI:33019"/>
        <dbReference type="ChEBI" id="CHEBI:46398"/>
        <dbReference type="ChEBI" id="CHEBI:57705"/>
        <dbReference type="ChEBI" id="CHEBI:57776"/>
        <dbReference type="EC" id="2.7.7.23"/>
    </reaction>
</comment>
<comment type="catalytic activity">
    <reaction evidence="15 18">
        <text>alpha-D-glucosamine 1-phosphate + acetyl-CoA = N-acetyl-alpha-D-glucosamine 1-phosphate + CoA + H(+)</text>
        <dbReference type="Rhea" id="RHEA:13725"/>
        <dbReference type="ChEBI" id="CHEBI:15378"/>
        <dbReference type="ChEBI" id="CHEBI:57287"/>
        <dbReference type="ChEBI" id="CHEBI:57288"/>
        <dbReference type="ChEBI" id="CHEBI:57776"/>
        <dbReference type="ChEBI" id="CHEBI:58516"/>
        <dbReference type="EC" id="2.3.1.157"/>
    </reaction>
</comment>
<evidence type="ECO:0000256" key="4">
    <source>
        <dbReference type="ARBA" id="ARBA00022490"/>
    </source>
</evidence>
<comment type="caution">
    <text evidence="18">Lacks conserved residue(s) required for the propagation of feature annotation.</text>
</comment>
<dbReference type="RefSeq" id="WP_205101505.1">
    <property type="nucleotide sequence ID" value="NZ_JACJJC010000001.1"/>
</dbReference>
<dbReference type="InterPro" id="IPR025877">
    <property type="entry name" value="MobA-like_NTP_Trfase"/>
</dbReference>
<feature type="binding site" evidence="18">
    <location>
        <position position="331"/>
    </location>
    <ligand>
        <name>UDP-N-acetyl-alpha-D-glucosamine</name>
        <dbReference type="ChEBI" id="CHEBI:57705"/>
    </ligand>
</feature>
<keyword evidence="10 18" id="KW-0133">Cell shape</keyword>
<dbReference type="Gene3D" id="3.90.550.10">
    <property type="entry name" value="Spore Coat Polysaccharide Biosynthesis Protein SpsA, Chain A"/>
    <property type="match status" value="1"/>
</dbReference>
<comment type="similarity">
    <text evidence="2 18">In the C-terminal section; belongs to the transferase hexapeptide repeat family.</text>
</comment>
<dbReference type="CDD" id="cd03353">
    <property type="entry name" value="LbH_GlmU_C"/>
    <property type="match status" value="1"/>
</dbReference>
<dbReference type="EC" id="2.7.7.23" evidence="18"/>
<keyword evidence="21" id="KW-1185">Reference proteome</keyword>
<dbReference type="NCBIfam" id="TIGR01173">
    <property type="entry name" value="glmU"/>
    <property type="match status" value="1"/>
</dbReference>
<evidence type="ECO:0000256" key="15">
    <source>
        <dbReference type="ARBA" id="ARBA00048247"/>
    </source>
</evidence>
<evidence type="ECO:0000256" key="5">
    <source>
        <dbReference type="ARBA" id="ARBA00022679"/>
    </source>
</evidence>
<evidence type="ECO:0000256" key="1">
    <source>
        <dbReference type="ARBA" id="ARBA00004496"/>
    </source>
</evidence>
<evidence type="ECO:0000259" key="19">
    <source>
        <dbReference type="Pfam" id="PF12804"/>
    </source>
</evidence>
<feature type="binding site" evidence="18">
    <location>
        <position position="349"/>
    </location>
    <ligand>
        <name>UDP-N-acetyl-alpha-D-glucosamine</name>
        <dbReference type="ChEBI" id="CHEBI:57705"/>
    </ligand>
</feature>
<dbReference type="Pfam" id="PF12804">
    <property type="entry name" value="NTP_transf_3"/>
    <property type="match status" value="1"/>
</dbReference>
<dbReference type="GO" id="GO:0003977">
    <property type="term" value="F:UDP-N-acetylglucosamine diphosphorylase activity"/>
    <property type="evidence" value="ECO:0007669"/>
    <property type="project" value="UniProtKB-EC"/>
</dbReference>
<comment type="pathway">
    <text evidence="18">Bacterial outer membrane biogenesis; LPS lipid A biosynthesis.</text>
</comment>
<dbReference type="HAMAP" id="MF_01631">
    <property type="entry name" value="GlmU"/>
    <property type="match status" value="1"/>
</dbReference>
<evidence type="ECO:0000313" key="21">
    <source>
        <dbReference type="Proteomes" id="UP000715095"/>
    </source>
</evidence>
<dbReference type="EMBL" id="JACJJC010000001">
    <property type="protein sequence ID" value="MBM6703125.1"/>
    <property type="molecule type" value="Genomic_DNA"/>
</dbReference>
<feature type="binding site" evidence="18">
    <location>
        <position position="137"/>
    </location>
    <ligand>
        <name>UDP-N-acetyl-alpha-D-glucosamine</name>
        <dbReference type="ChEBI" id="CHEBI:57705"/>
    </ligand>
</feature>
<evidence type="ECO:0000256" key="16">
    <source>
        <dbReference type="ARBA" id="ARBA00048493"/>
    </source>
</evidence>